<dbReference type="Gene3D" id="2.60.120.10">
    <property type="entry name" value="Jelly Rolls"/>
    <property type="match status" value="1"/>
</dbReference>
<dbReference type="SUPFAM" id="SSF51182">
    <property type="entry name" value="RmlC-like cupins"/>
    <property type="match status" value="1"/>
</dbReference>
<proteinExistence type="predicted"/>
<dbReference type="RefSeq" id="WP_290196330.1">
    <property type="nucleotide sequence ID" value="NZ_CP047654.1"/>
</dbReference>
<evidence type="ECO:0000313" key="2">
    <source>
        <dbReference type="Proteomes" id="UP001180840"/>
    </source>
</evidence>
<organism evidence="1 2">
    <name type="scientific">Corynebacterium guangdongense</name>
    <dbReference type="NCBI Taxonomy" id="1783348"/>
    <lineage>
        <taxon>Bacteria</taxon>
        <taxon>Bacillati</taxon>
        <taxon>Actinomycetota</taxon>
        <taxon>Actinomycetes</taxon>
        <taxon>Mycobacteriales</taxon>
        <taxon>Corynebacteriaceae</taxon>
        <taxon>Corynebacterium</taxon>
    </lineage>
</organism>
<sequence>MKEKIANALATARAAENGRYAKLLVSDGPLRQTVIALRKGTQLQEHNAPPAASILVFEGQVTVNADDEVSMGPGDLYGLTHRRHSVTAEDDSVFLLTTVTNVPGQESHSG</sequence>
<comment type="caution">
    <text evidence="1">The sequence shown here is derived from an EMBL/GenBank/DDBJ whole genome shotgun (WGS) entry which is preliminary data.</text>
</comment>
<evidence type="ECO:0000313" key="1">
    <source>
        <dbReference type="EMBL" id="MDR7330543.1"/>
    </source>
</evidence>
<accession>A0ABU2A385</accession>
<reference evidence="1" key="1">
    <citation type="submission" date="2023-07" db="EMBL/GenBank/DDBJ databases">
        <title>Sequencing the genomes of 1000 actinobacteria strains.</title>
        <authorList>
            <person name="Klenk H.-P."/>
        </authorList>
    </citation>
    <scope>NUCLEOTIDE SEQUENCE</scope>
    <source>
        <strain evidence="1">DSM 107476</strain>
    </source>
</reference>
<name>A0ABU2A385_9CORY</name>
<dbReference type="EMBL" id="JAVDXZ010000001">
    <property type="protein sequence ID" value="MDR7330543.1"/>
    <property type="molecule type" value="Genomic_DNA"/>
</dbReference>
<protein>
    <submittedName>
        <fullName evidence="1">Quercetin dioxygenase-like cupin family protein</fullName>
    </submittedName>
</protein>
<dbReference type="InterPro" id="IPR014710">
    <property type="entry name" value="RmlC-like_jellyroll"/>
</dbReference>
<keyword evidence="2" id="KW-1185">Reference proteome</keyword>
<dbReference type="InterPro" id="IPR011051">
    <property type="entry name" value="RmlC_Cupin_sf"/>
</dbReference>
<dbReference type="Proteomes" id="UP001180840">
    <property type="component" value="Unassembled WGS sequence"/>
</dbReference>
<gene>
    <name evidence="1" type="ORF">J2S39_002219</name>
</gene>